<keyword evidence="1" id="KW-0378">Hydrolase</keyword>
<dbReference type="Proteomes" id="UP000054921">
    <property type="component" value="Unassembled WGS sequence"/>
</dbReference>
<dbReference type="EMBL" id="LNXW01000013">
    <property type="protein sequence ID" value="KTC80228.1"/>
    <property type="molecule type" value="Genomic_DNA"/>
</dbReference>
<sequence length="536" mass="60649">MRDKIITNKKVIFSYSVAQDRSKKLSRFLSERFYSVNQSHNSTILIGSSLAHQDHDIECDKILDSSGASITTDKNGVINGARIAVTDGLGGGAGDQQEDEEIHRVSLATCEAFLDSDEHIDTALVSIGKLTSARDRTNKERAHASMAAFTYKYEQGKKYSGEFANIGDGLIIVLDKQFHIKHTLNARHVYRGFNAWSPSSVQMFASPTNKDRALIHKKLELNEGDIVISMTDGIWGELASHLTSETEQYRDINIAAHSFEALFDQLGDSPYPSSFDIAQIITTHAMSQSLQRRQILVELLLELEEQHFQEKSITTISEVFAYLDKTSNPKIADTLKSILFKQGLNDGIVYFENIEIPLAVVMRDLKSRTVGDCATINVVRIPYHLDELIRCFINHPEKRQALSQQFETTIQSEADLEEAFKRLSLEVIQSEVDSRLSDVHFQPAFKKETLDKTHSLLTHYFRLSSLIDQKMDYHKLLSHLNAYLTKETSLEKNDIELLLSMLDSKIKPKKGIFHTLLGKITTNSINHFINKSNYTF</sequence>
<dbReference type="GO" id="GO:0016787">
    <property type="term" value="F:hydrolase activity"/>
    <property type="evidence" value="ECO:0007669"/>
    <property type="project" value="UniProtKB-KW"/>
</dbReference>
<dbReference type="SUPFAM" id="SSF81606">
    <property type="entry name" value="PP2C-like"/>
    <property type="match status" value="1"/>
</dbReference>
<reference evidence="1 2" key="1">
    <citation type="submission" date="2015-11" db="EMBL/GenBank/DDBJ databases">
        <title>Genomic analysis of 38 Legionella species identifies large and diverse effector repertoires.</title>
        <authorList>
            <person name="Burstein D."/>
            <person name="Amaro F."/>
            <person name="Zusman T."/>
            <person name="Lifshitz Z."/>
            <person name="Cohen O."/>
            <person name="Gilbert J.A."/>
            <person name="Pupko T."/>
            <person name="Shuman H.A."/>
            <person name="Segal G."/>
        </authorList>
    </citation>
    <scope>NUCLEOTIDE SEQUENCE [LARGE SCALE GENOMIC DNA]</scope>
    <source>
        <strain evidence="1 2">ORW</strain>
    </source>
</reference>
<dbReference type="Gene3D" id="3.60.40.10">
    <property type="entry name" value="PPM-type phosphatase domain"/>
    <property type="match status" value="1"/>
</dbReference>
<dbReference type="InterPro" id="IPR036457">
    <property type="entry name" value="PPM-type-like_dom_sf"/>
</dbReference>
<protein>
    <submittedName>
        <fullName evidence="1">Phosphocholine hydrolase Lem3</fullName>
        <ecNumber evidence="1">3.1.3.-</ecNumber>
    </submittedName>
</protein>
<evidence type="ECO:0000313" key="1">
    <source>
        <dbReference type="EMBL" id="KTC80228.1"/>
    </source>
</evidence>
<evidence type="ECO:0000313" key="2">
    <source>
        <dbReference type="Proteomes" id="UP000054921"/>
    </source>
</evidence>
<accession>A0A0W0SAZ6</accession>
<gene>
    <name evidence="1" type="primary">lem3</name>
    <name evidence="1" type="ORF">Lche_2248</name>
</gene>
<dbReference type="RefSeq" id="WP_272947068.1">
    <property type="nucleotide sequence ID" value="NZ_LNXW01000013.1"/>
</dbReference>
<comment type="caution">
    <text evidence="1">The sequence shown here is derived from an EMBL/GenBank/DDBJ whole genome shotgun (WGS) entry which is preliminary data.</text>
</comment>
<dbReference type="AlphaFoldDB" id="A0A0W0SAZ6"/>
<proteinExistence type="predicted"/>
<name>A0A0W0SAZ6_9GAMM</name>
<dbReference type="PATRIC" id="fig|28084.5.peg.2438"/>
<dbReference type="EC" id="3.1.3.-" evidence="1"/>
<organism evidence="1 2">
    <name type="scientific">Legionella cherrii</name>
    <dbReference type="NCBI Taxonomy" id="28084"/>
    <lineage>
        <taxon>Bacteria</taxon>
        <taxon>Pseudomonadati</taxon>
        <taxon>Pseudomonadota</taxon>
        <taxon>Gammaproteobacteria</taxon>
        <taxon>Legionellales</taxon>
        <taxon>Legionellaceae</taxon>
        <taxon>Legionella</taxon>
    </lineage>
</organism>